<reference evidence="1" key="1">
    <citation type="submission" date="2023-02" db="EMBL/GenBank/DDBJ databases">
        <title>Colletotrichum kahawae CIFC_Que2 genome sequencing and assembly.</title>
        <authorList>
            <person name="Baroncelli R."/>
        </authorList>
    </citation>
    <scope>NUCLEOTIDE SEQUENCE</scope>
    <source>
        <strain evidence="1">CIFC_Que2</strain>
    </source>
</reference>
<proteinExistence type="predicted"/>
<sequence length="76" mass="8679">FEADAREEVSTVDEKLEPNGWLYRVGWTRDLEGVANKARATAAPHKVGHNVLFEAERKEISQKPVQPFDNRIEDDT</sequence>
<comment type="caution">
    <text evidence="1">The sequence shown here is derived from an EMBL/GenBank/DDBJ whole genome shotgun (WGS) entry which is preliminary data.</text>
</comment>
<evidence type="ECO:0000313" key="2">
    <source>
        <dbReference type="Proteomes" id="UP001281614"/>
    </source>
</evidence>
<gene>
    <name evidence="1" type="ORF">CKAH01_19131</name>
</gene>
<protein>
    <submittedName>
        <fullName evidence="1">Uncharacterized protein</fullName>
    </submittedName>
</protein>
<accession>A0AAD9Y0J6</accession>
<dbReference type="AlphaFoldDB" id="A0AAD9Y0J6"/>
<dbReference type="Proteomes" id="UP001281614">
    <property type="component" value="Unassembled WGS sequence"/>
</dbReference>
<evidence type="ECO:0000313" key="1">
    <source>
        <dbReference type="EMBL" id="KAK2729958.1"/>
    </source>
</evidence>
<dbReference type="EMBL" id="VYYT01000733">
    <property type="protein sequence ID" value="KAK2729958.1"/>
    <property type="molecule type" value="Genomic_DNA"/>
</dbReference>
<feature type="non-terminal residue" evidence="1">
    <location>
        <position position="1"/>
    </location>
</feature>
<name>A0AAD9Y0J6_COLKA</name>
<keyword evidence="2" id="KW-1185">Reference proteome</keyword>
<organism evidence="1 2">
    <name type="scientific">Colletotrichum kahawae</name>
    <name type="common">Coffee berry disease fungus</name>
    <dbReference type="NCBI Taxonomy" id="34407"/>
    <lineage>
        <taxon>Eukaryota</taxon>
        <taxon>Fungi</taxon>
        <taxon>Dikarya</taxon>
        <taxon>Ascomycota</taxon>
        <taxon>Pezizomycotina</taxon>
        <taxon>Sordariomycetes</taxon>
        <taxon>Hypocreomycetidae</taxon>
        <taxon>Glomerellales</taxon>
        <taxon>Glomerellaceae</taxon>
        <taxon>Colletotrichum</taxon>
        <taxon>Colletotrichum gloeosporioides species complex</taxon>
    </lineage>
</organism>